<evidence type="ECO:0000313" key="6">
    <source>
        <dbReference type="EMBL" id="MEE6147001.1"/>
    </source>
</evidence>
<keyword evidence="5" id="KW-0472">Membrane</keyword>
<comment type="subcellular location">
    <subcellularLocation>
        <location evidence="1">Membrane</location>
        <topology evidence="1">Single-pass membrane protein</topology>
    </subcellularLocation>
</comment>
<sequence>MGVLIAIIVVLVIVVVAYVTIYNSIVSKNNRCDNAWQTIDAQLQRRSDLIPNLVETVKGYASHESKTLEAVTAARTAVTNASTPEARMQANDALSGALTHLFAVAEAYPELKANTNFQQLQSELSDTEDKISYARMSFNDCVLEYNNAIQTFPGNIIAGSKFNPRQGFEVADSAARQAPTVKF</sequence>
<name>A0ABU7R8U3_9ACTN</name>
<dbReference type="SUPFAM" id="SSF140478">
    <property type="entry name" value="LemA-like"/>
    <property type="match status" value="1"/>
</dbReference>
<evidence type="ECO:0000256" key="1">
    <source>
        <dbReference type="ARBA" id="ARBA00004167"/>
    </source>
</evidence>
<comment type="similarity">
    <text evidence="2">Belongs to the LemA family.</text>
</comment>
<organism evidence="6 7">
    <name type="scientific">Olsenella absiana</name>
    <dbReference type="NCBI Taxonomy" id="3115222"/>
    <lineage>
        <taxon>Bacteria</taxon>
        <taxon>Bacillati</taxon>
        <taxon>Actinomycetota</taxon>
        <taxon>Coriobacteriia</taxon>
        <taxon>Coriobacteriales</taxon>
        <taxon>Atopobiaceae</taxon>
        <taxon>Olsenella</taxon>
    </lineage>
</organism>
<dbReference type="PANTHER" id="PTHR34478">
    <property type="entry name" value="PROTEIN LEMA"/>
    <property type="match status" value="1"/>
</dbReference>
<evidence type="ECO:0000256" key="4">
    <source>
        <dbReference type="ARBA" id="ARBA00022989"/>
    </source>
</evidence>
<keyword evidence="4" id="KW-1133">Transmembrane helix</keyword>
<dbReference type="PANTHER" id="PTHR34478:SF2">
    <property type="entry name" value="MEMBRANE PROTEIN"/>
    <property type="match status" value="1"/>
</dbReference>
<evidence type="ECO:0000256" key="3">
    <source>
        <dbReference type="ARBA" id="ARBA00022692"/>
    </source>
</evidence>
<dbReference type="Gene3D" id="1.20.1440.20">
    <property type="entry name" value="LemA-like domain"/>
    <property type="match status" value="1"/>
</dbReference>
<proteinExistence type="inferred from homology"/>
<keyword evidence="3" id="KW-0812">Transmembrane</keyword>
<accession>A0ABU7R8U3</accession>
<evidence type="ECO:0000313" key="7">
    <source>
        <dbReference type="Proteomes" id="UP001332931"/>
    </source>
</evidence>
<dbReference type="Pfam" id="PF04011">
    <property type="entry name" value="LemA"/>
    <property type="match status" value="1"/>
</dbReference>
<gene>
    <name evidence="6" type="ORF">VXJ25_03165</name>
</gene>
<reference evidence="6 7" key="1">
    <citation type="submission" date="2024-01" db="EMBL/GenBank/DDBJ databases">
        <title>Description of Olsenella sp. nov., isolated from pig feces.</title>
        <authorList>
            <person name="Chang Y.-H."/>
        </authorList>
    </citation>
    <scope>NUCLEOTIDE SEQUENCE [LARGE SCALE GENOMIC DNA]</scope>
    <source>
        <strain evidence="6 7">YH-ols2223</strain>
    </source>
</reference>
<dbReference type="InterPro" id="IPR023353">
    <property type="entry name" value="LemA-like_dom_sf"/>
</dbReference>
<dbReference type="InterPro" id="IPR007156">
    <property type="entry name" value="MamQ_LemA"/>
</dbReference>
<evidence type="ECO:0000256" key="5">
    <source>
        <dbReference type="ARBA" id="ARBA00023136"/>
    </source>
</evidence>
<dbReference type="EMBL" id="JAZGJQ010000002">
    <property type="protein sequence ID" value="MEE6147001.1"/>
    <property type="molecule type" value="Genomic_DNA"/>
</dbReference>
<dbReference type="Proteomes" id="UP001332931">
    <property type="component" value="Unassembled WGS sequence"/>
</dbReference>
<dbReference type="RefSeq" id="WP_330957766.1">
    <property type="nucleotide sequence ID" value="NZ_JAZGJQ010000002.1"/>
</dbReference>
<keyword evidence="7" id="KW-1185">Reference proteome</keyword>
<protein>
    <submittedName>
        <fullName evidence="6">LemA family protein</fullName>
    </submittedName>
</protein>
<comment type="caution">
    <text evidence="6">The sequence shown here is derived from an EMBL/GenBank/DDBJ whole genome shotgun (WGS) entry which is preliminary data.</text>
</comment>
<evidence type="ECO:0000256" key="2">
    <source>
        <dbReference type="ARBA" id="ARBA00008854"/>
    </source>
</evidence>